<reference evidence="14" key="3">
    <citation type="submission" date="2025-09" db="UniProtKB">
        <authorList>
            <consortium name="Ensembl"/>
        </authorList>
    </citation>
    <scope>IDENTIFICATION</scope>
</reference>
<dbReference type="FunFam" id="2.40.10.10:FF:000120">
    <property type="entry name" value="Putative serine protease"/>
    <property type="match status" value="1"/>
</dbReference>
<dbReference type="KEGG" id="csem:103384948"/>
<dbReference type="SMART" id="SM00020">
    <property type="entry name" value="Tryp_SPc"/>
    <property type="match status" value="1"/>
</dbReference>
<accession>A0A3P8V232</accession>
<evidence type="ECO:0000256" key="3">
    <source>
        <dbReference type="ARBA" id="ARBA00022670"/>
    </source>
</evidence>
<evidence type="ECO:0000256" key="10">
    <source>
        <dbReference type="ARBA" id="ARBA00038991"/>
    </source>
</evidence>
<dbReference type="InterPro" id="IPR001254">
    <property type="entry name" value="Trypsin_dom"/>
</dbReference>
<keyword evidence="8" id="KW-1015">Disulfide bond</keyword>
<evidence type="ECO:0000256" key="9">
    <source>
        <dbReference type="ARBA" id="ARBA00036026"/>
    </source>
</evidence>
<evidence type="ECO:0000256" key="12">
    <source>
        <dbReference type="SAM" id="SignalP"/>
    </source>
</evidence>
<dbReference type="PROSITE" id="PS00134">
    <property type="entry name" value="TRYPSIN_HIS"/>
    <property type="match status" value="1"/>
</dbReference>
<dbReference type="PROSITE" id="PS00135">
    <property type="entry name" value="TRYPSIN_SER"/>
    <property type="match status" value="1"/>
</dbReference>
<evidence type="ECO:0000256" key="7">
    <source>
        <dbReference type="ARBA" id="ARBA00023145"/>
    </source>
</evidence>
<dbReference type="InterPro" id="IPR033116">
    <property type="entry name" value="TRYPSIN_SER"/>
</dbReference>
<dbReference type="PROSITE" id="PS50240">
    <property type="entry name" value="TRYPSIN_DOM"/>
    <property type="match status" value="1"/>
</dbReference>
<evidence type="ECO:0000256" key="1">
    <source>
        <dbReference type="ARBA" id="ARBA00004613"/>
    </source>
</evidence>
<comment type="catalytic activity">
    <reaction evidence="9">
        <text>Preferential cleavage: Leu-|-Xaa, Met-|-Xaa and Phe-|-Xaa. Hydrolyzes elastin.</text>
        <dbReference type="EC" id="3.4.21.71"/>
    </reaction>
</comment>
<evidence type="ECO:0000313" key="14">
    <source>
        <dbReference type="Ensembl" id="ENSCSEP00000008149.1"/>
    </source>
</evidence>
<evidence type="ECO:0000256" key="2">
    <source>
        <dbReference type="ARBA" id="ARBA00022525"/>
    </source>
</evidence>
<organism evidence="14 15">
    <name type="scientific">Cynoglossus semilaevis</name>
    <name type="common">Tongue sole</name>
    <dbReference type="NCBI Taxonomy" id="244447"/>
    <lineage>
        <taxon>Eukaryota</taxon>
        <taxon>Metazoa</taxon>
        <taxon>Chordata</taxon>
        <taxon>Craniata</taxon>
        <taxon>Vertebrata</taxon>
        <taxon>Euteleostomi</taxon>
        <taxon>Actinopterygii</taxon>
        <taxon>Neopterygii</taxon>
        <taxon>Teleostei</taxon>
        <taxon>Neoteleostei</taxon>
        <taxon>Acanthomorphata</taxon>
        <taxon>Carangaria</taxon>
        <taxon>Pleuronectiformes</taxon>
        <taxon>Pleuronectoidei</taxon>
        <taxon>Cynoglossidae</taxon>
        <taxon>Cynoglossinae</taxon>
        <taxon>Cynoglossus</taxon>
    </lineage>
</organism>
<dbReference type="PROSITE" id="PS51257">
    <property type="entry name" value="PROKAR_LIPOPROTEIN"/>
    <property type="match status" value="1"/>
</dbReference>
<evidence type="ECO:0000259" key="13">
    <source>
        <dbReference type="PROSITE" id="PS50240"/>
    </source>
</evidence>
<dbReference type="InterPro" id="IPR001314">
    <property type="entry name" value="Peptidase_S1A"/>
</dbReference>
<evidence type="ECO:0000313" key="15">
    <source>
        <dbReference type="Proteomes" id="UP000265120"/>
    </source>
</evidence>
<feature type="domain" description="Peptidase S1" evidence="13">
    <location>
        <begin position="29"/>
        <end position="265"/>
    </location>
</feature>
<dbReference type="EC" id="3.4.21.71" evidence="10"/>
<dbReference type="PANTHER" id="PTHR24257">
    <property type="entry name" value="CHYMOTRYPSIN-LIKE ELASTASE FAMILY MEMBER"/>
    <property type="match status" value="1"/>
</dbReference>
<dbReference type="Proteomes" id="UP000265120">
    <property type="component" value="Chromosome 10"/>
</dbReference>
<dbReference type="GeneTree" id="ENSGT01030000234528"/>
<dbReference type="InterPro" id="IPR050850">
    <property type="entry name" value="Peptidase_S1_Elastase_sf"/>
</dbReference>
<dbReference type="Ensembl" id="ENSCSET00000008235.1">
    <property type="protein sequence ID" value="ENSCSEP00000008149.1"/>
    <property type="gene ID" value="ENSCSEG00000005224.1"/>
</dbReference>
<protein>
    <recommendedName>
        <fullName evidence="10">pancreatic elastase II</fullName>
        <ecNumber evidence="10">3.4.21.71</ecNumber>
    </recommendedName>
</protein>
<evidence type="ECO:0000256" key="8">
    <source>
        <dbReference type="ARBA" id="ARBA00023157"/>
    </source>
</evidence>
<dbReference type="GeneID" id="103384948"/>
<dbReference type="InterPro" id="IPR043504">
    <property type="entry name" value="Peptidase_S1_PA_chymotrypsin"/>
</dbReference>
<keyword evidence="15" id="KW-1185">Reference proteome</keyword>
<keyword evidence="2" id="KW-0964">Secreted</keyword>
<keyword evidence="4 12" id="KW-0732">Signal</keyword>
<dbReference type="PANTHER" id="PTHR24257:SF19">
    <property type="entry name" value="CHYMOTRYPSIN-LIKE ELASTASE FAMILY MEMBER 2B"/>
    <property type="match status" value="1"/>
</dbReference>
<dbReference type="STRING" id="244447.ENSCSEP00000008149"/>
<evidence type="ECO:0000256" key="11">
    <source>
        <dbReference type="RuleBase" id="RU363034"/>
    </source>
</evidence>
<comment type="subcellular location">
    <subcellularLocation>
        <location evidence="1">Secreted</location>
    </subcellularLocation>
</comment>
<dbReference type="SUPFAM" id="SSF50494">
    <property type="entry name" value="Trypsin-like serine proteases"/>
    <property type="match status" value="1"/>
</dbReference>
<name>A0A3P8V232_CYNSE</name>
<dbReference type="PRINTS" id="PR00722">
    <property type="entry name" value="CHYMOTRYPSIN"/>
</dbReference>
<evidence type="ECO:0000256" key="6">
    <source>
        <dbReference type="ARBA" id="ARBA00022825"/>
    </source>
</evidence>
<dbReference type="GO" id="GO:0004252">
    <property type="term" value="F:serine-type endopeptidase activity"/>
    <property type="evidence" value="ECO:0007669"/>
    <property type="project" value="UniProtKB-EC"/>
</dbReference>
<sequence>MRRFVLLLFVAASAYSCGVPTVPPVVNRVVAGEDVKPHSWPWQVSLQYASSGRWRHVCGGTLVSSNWVLTAAHCINERYTYRVELGKHSLKASEDGSVSLTAAEIITHEDYNIFLSRNDIALIKLSSPVTLSDTISPACLPEEDVTLAHGSPCYVTGWGRLYTDGPLADVLQQGLLPVVGHDICSQDDWWSVLATDKMVCAGGGGITAGCNGDSGGPLNCQNTDGSWDVHGVVSFGSGQGCNVVQKPTVFTKVSSYISWINTVMTNY</sequence>
<proteinExistence type="predicted"/>
<reference evidence="14" key="2">
    <citation type="submission" date="2025-08" db="UniProtKB">
        <authorList>
            <consortium name="Ensembl"/>
        </authorList>
    </citation>
    <scope>IDENTIFICATION</scope>
</reference>
<feature type="signal peptide" evidence="12">
    <location>
        <begin position="1"/>
        <end position="16"/>
    </location>
</feature>
<dbReference type="Pfam" id="PF00089">
    <property type="entry name" value="Trypsin"/>
    <property type="match status" value="1"/>
</dbReference>
<dbReference type="InterPro" id="IPR018114">
    <property type="entry name" value="TRYPSIN_HIS"/>
</dbReference>
<dbReference type="RefSeq" id="XP_016891320.1">
    <property type="nucleotide sequence ID" value="XM_017035831.2"/>
</dbReference>
<evidence type="ECO:0000256" key="4">
    <source>
        <dbReference type="ARBA" id="ARBA00022729"/>
    </source>
</evidence>
<keyword evidence="6 11" id="KW-0720">Serine protease</keyword>
<dbReference type="AlphaFoldDB" id="A0A3P8V232"/>
<dbReference type="InParanoid" id="A0A3P8V232"/>
<keyword evidence="7" id="KW-0865">Zymogen</keyword>
<dbReference type="GO" id="GO:0006508">
    <property type="term" value="P:proteolysis"/>
    <property type="evidence" value="ECO:0007669"/>
    <property type="project" value="UniProtKB-KW"/>
</dbReference>
<keyword evidence="5 11" id="KW-0378">Hydrolase</keyword>
<dbReference type="GO" id="GO:0005615">
    <property type="term" value="C:extracellular space"/>
    <property type="evidence" value="ECO:0007669"/>
    <property type="project" value="TreeGrafter"/>
</dbReference>
<dbReference type="OMA" id="HCINERY"/>
<reference evidence="14 15" key="1">
    <citation type="journal article" date="2014" name="Nat. Genet.">
        <title>Whole-genome sequence of a flatfish provides insights into ZW sex chromosome evolution and adaptation to a benthic lifestyle.</title>
        <authorList>
            <person name="Chen S."/>
            <person name="Zhang G."/>
            <person name="Shao C."/>
            <person name="Huang Q."/>
            <person name="Liu G."/>
            <person name="Zhang P."/>
            <person name="Song W."/>
            <person name="An N."/>
            <person name="Chalopin D."/>
            <person name="Volff J.N."/>
            <person name="Hong Y."/>
            <person name="Li Q."/>
            <person name="Sha Z."/>
            <person name="Zhou H."/>
            <person name="Xie M."/>
            <person name="Yu Q."/>
            <person name="Liu Y."/>
            <person name="Xiang H."/>
            <person name="Wang N."/>
            <person name="Wu K."/>
            <person name="Yang C."/>
            <person name="Zhou Q."/>
            <person name="Liao X."/>
            <person name="Yang L."/>
            <person name="Hu Q."/>
            <person name="Zhang J."/>
            <person name="Meng L."/>
            <person name="Jin L."/>
            <person name="Tian Y."/>
            <person name="Lian J."/>
            <person name="Yang J."/>
            <person name="Miao G."/>
            <person name="Liu S."/>
            <person name="Liang Z."/>
            <person name="Yan F."/>
            <person name="Li Y."/>
            <person name="Sun B."/>
            <person name="Zhang H."/>
            <person name="Zhang J."/>
            <person name="Zhu Y."/>
            <person name="Du M."/>
            <person name="Zhao Y."/>
            <person name="Schartl M."/>
            <person name="Tang Q."/>
            <person name="Wang J."/>
        </authorList>
    </citation>
    <scope>NUCLEOTIDE SEQUENCE</scope>
</reference>
<dbReference type="OrthoDB" id="10061449at2759"/>
<feature type="chain" id="PRO_5018010760" description="pancreatic elastase II" evidence="12">
    <location>
        <begin position="17"/>
        <end position="267"/>
    </location>
</feature>
<keyword evidence="3 11" id="KW-0645">Protease</keyword>
<evidence type="ECO:0000256" key="5">
    <source>
        <dbReference type="ARBA" id="ARBA00022801"/>
    </source>
</evidence>
<dbReference type="Gene3D" id="2.40.10.10">
    <property type="entry name" value="Trypsin-like serine proteases"/>
    <property type="match status" value="2"/>
</dbReference>
<dbReference type="CDD" id="cd00190">
    <property type="entry name" value="Tryp_SPc"/>
    <property type="match status" value="1"/>
</dbReference>
<dbReference type="InterPro" id="IPR009003">
    <property type="entry name" value="Peptidase_S1_PA"/>
</dbReference>